<dbReference type="InterPro" id="IPR036170">
    <property type="entry name" value="YezG-like_sf"/>
</dbReference>
<name>A0A255E980_9ACTN</name>
<sequence length="306" mass="33262">MLHPDLRAALAAGDVDTLSWPWCASVVHLPLTKLNKDGGGAGSLVTRSIKKAPHLRVFLDEAELQSTPRIGSFHRRLTGRELLTDPLVLSLVEPGFGLAITDGDRETKLGPGVIAELRQRAQTSLADARARADQSYPSLPVAGTEELNPLSGHHLGAAVAETLPDLPAGTAVVAVLRCVGDQVQSLWRQTNPDGEVRAGDMPTEMQRVLQEHREANAAPNVGAWLTASMNLRIGKSKPTGGSLVSLNWDHEPAWQPEVPPSAYAEEQARHPRSADWMPDWMLSRLDEAYQNQAHQNQANHSEGERQ</sequence>
<reference evidence="2 3" key="1">
    <citation type="submission" date="2017-07" db="EMBL/GenBank/DDBJ databases">
        <title>Draft whole genome sequences of clinical Proprionibacteriaceae strains.</title>
        <authorList>
            <person name="Bernier A.-M."/>
            <person name="Bernard K."/>
            <person name="Domingo M.-C."/>
        </authorList>
    </citation>
    <scope>NUCLEOTIDE SEQUENCE [LARGE SCALE GENOMIC DNA]</scope>
    <source>
        <strain evidence="2 3">NML 160184</strain>
    </source>
</reference>
<feature type="region of interest" description="Disordered" evidence="1">
    <location>
        <begin position="287"/>
        <end position="306"/>
    </location>
</feature>
<feature type="compositionally biased region" description="Low complexity" evidence="1">
    <location>
        <begin position="290"/>
        <end position="300"/>
    </location>
</feature>
<dbReference type="EMBL" id="NMVI01000015">
    <property type="protein sequence ID" value="OYN87830.1"/>
    <property type="molecule type" value="Genomic_DNA"/>
</dbReference>
<gene>
    <name evidence="2" type="ORF">CGZ92_06070</name>
</gene>
<comment type="caution">
    <text evidence="2">The sequence shown here is derived from an EMBL/GenBank/DDBJ whole genome shotgun (WGS) entry which is preliminary data.</text>
</comment>
<dbReference type="Proteomes" id="UP000216533">
    <property type="component" value="Unassembled WGS sequence"/>
</dbReference>
<proteinExistence type="predicted"/>
<dbReference type="RefSeq" id="WP_094450495.1">
    <property type="nucleotide sequence ID" value="NZ_NMVI01000015.1"/>
</dbReference>
<dbReference type="SUPFAM" id="SSF160424">
    <property type="entry name" value="BH3703-like"/>
    <property type="match status" value="1"/>
</dbReference>
<dbReference type="AlphaFoldDB" id="A0A255E980"/>
<evidence type="ECO:0000256" key="1">
    <source>
        <dbReference type="SAM" id="MobiDB-lite"/>
    </source>
</evidence>
<evidence type="ECO:0000313" key="3">
    <source>
        <dbReference type="Proteomes" id="UP000216533"/>
    </source>
</evidence>
<organism evidence="2 3">
    <name type="scientific">Parenemella sanctibonifatiensis</name>
    <dbReference type="NCBI Taxonomy" id="2016505"/>
    <lineage>
        <taxon>Bacteria</taxon>
        <taxon>Bacillati</taxon>
        <taxon>Actinomycetota</taxon>
        <taxon>Actinomycetes</taxon>
        <taxon>Propionibacteriales</taxon>
        <taxon>Propionibacteriaceae</taxon>
        <taxon>Parenemella</taxon>
    </lineage>
</organism>
<evidence type="ECO:0000313" key="2">
    <source>
        <dbReference type="EMBL" id="OYN87830.1"/>
    </source>
</evidence>
<protein>
    <submittedName>
        <fullName evidence="2">Uncharacterized protein</fullName>
    </submittedName>
</protein>
<accession>A0A255E980</accession>